<dbReference type="PROSITE" id="PS00061">
    <property type="entry name" value="ADH_SHORT"/>
    <property type="match status" value="1"/>
</dbReference>
<dbReference type="KEGG" id="gbi:PG2T_09665"/>
<dbReference type="Pfam" id="PF00106">
    <property type="entry name" value="adh_short"/>
    <property type="match status" value="1"/>
</dbReference>
<dbReference type="OrthoDB" id="9803333at2"/>
<dbReference type="InterPro" id="IPR002347">
    <property type="entry name" value="SDR_fam"/>
</dbReference>
<dbReference type="FunFam" id="3.40.50.720:FF:000084">
    <property type="entry name" value="Short-chain dehydrogenase reductase"/>
    <property type="match status" value="1"/>
</dbReference>
<accession>A0A1B1YUE7</accession>
<comment type="similarity">
    <text evidence="1 2">Belongs to the short-chain dehydrogenases/reductases (SDR) family.</text>
</comment>
<dbReference type="SUPFAM" id="SSF51735">
    <property type="entry name" value="NAD(P)-binding Rossmann-fold domains"/>
    <property type="match status" value="1"/>
</dbReference>
<proteinExistence type="inferred from homology"/>
<dbReference type="GO" id="GO:0016616">
    <property type="term" value="F:oxidoreductase activity, acting on the CH-OH group of donors, NAD or NADP as acceptor"/>
    <property type="evidence" value="ECO:0007669"/>
    <property type="project" value="TreeGrafter"/>
</dbReference>
<dbReference type="InterPro" id="IPR036291">
    <property type="entry name" value="NAD(P)-bd_dom_sf"/>
</dbReference>
<dbReference type="AlphaFoldDB" id="A0A1B1YUE7"/>
<reference evidence="4" key="1">
    <citation type="submission" date="2016-03" db="EMBL/GenBank/DDBJ databases">
        <title>Complete genome sequence of Solimmundus cernigliae, representing a novel lineage of polycyclic aromatic hydrocarbon degraders within the Gammaproteobacteria.</title>
        <authorList>
            <person name="Singleton D.R."/>
            <person name="Dickey A.N."/>
            <person name="Scholl E.H."/>
            <person name="Wright F.A."/>
            <person name="Aitken M.D."/>
        </authorList>
    </citation>
    <scope>NUCLEOTIDE SEQUENCE [LARGE SCALE GENOMIC DNA]</scope>
    <source>
        <strain evidence="4">TR3.2</strain>
    </source>
</reference>
<evidence type="ECO:0000313" key="3">
    <source>
        <dbReference type="EMBL" id="ANX04418.1"/>
    </source>
</evidence>
<evidence type="ECO:0000313" key="4">
    <source>
        <dbReference type="Proteomes" id="UP000092952"/>
    </source>
</evidence>
<dbReference type="PANTHER" id="PTHR42760">
    <property type="entry name" value="SHORT-CHAIN DEHYDROGENASES/REDUCTASES FAMILY MEMBER"/>
    <property type="match status" value="1"/>
</dbReference>
<dbReference type="GO" id="GO:0030497">
    <property type="term" value="P:fatty acid elongation"/>
    <property type="evidence" value="ECO:0007669"/>
    <property type="project" value="TreeGrafter"/>
</dbReference>
<dbReference type="NCBIfam" id="NF009463">
    <property type="entry name" value="PRK12823.1"/>
    <property type="match status" value="1"/>
</dbReference>
<evidence type="ECO:0000256" key="2">
    <source>
        <dbReference type="RuleBase" id="RU000363"/>
    </source>
</evidence>
<keyword evidence="4" id="KW-1185">Reference proteome</keyword>
<protein>
    <submittedName>
        <fullName evidence="3">1,6-dihydroxycyclohexa-2,4-diene-1-carboxylate dehydrogenase</fullName>
    </submittedName>
</protein>
<name>A0A1B1YUE7_9GAMM</name>
<organism evidence="3 4">
    <name type="scientific">Immundisolibacter cernigliae</name>
    <dbReference type="NCBI Taxonomy" id="1810504"/>
    <lineage>
        <taxon>Bacteria</taxon>
        <taxon>Pseudomonadati</taxon>
        <taxon>Pseudomonadota</taxon>
        <taxon>Gammaproteobacteria</taxon>
        <taxon>Immundisolibacterales</taxon>
        <taxon>Immundisolibacteraceae</taxon>
        <taxon>Immundisolibacter</taxon>
    </lineage>
</organism>
<dbReference type="InterPro" id="IPR020904">
    <property type="entry name" value="Sc_DH/Rdtase_CS"/>
</dbReference>
<dbReference type="RefSeq" id="WP_068804587.1">
    <property type="nucleotide sequence ID" value="NZ_CP014671.1"/>
</dbReference>
<dbReference type="STRING" id="1810504.PG2T_09665"/>
<dbReference type="PANTHER" id="PTHR42760:SF123">
    <property type="entry name" value="OXIDOREDUCTASE"/>
    <property type="match status" value="1"/>
</dbReference>
<dbReference type="PRINTS" id="PR00081">
    <property type="entry name" value="GDHRDH"/>
</dbReference>
<dbReference type="Gene3D" id="3.40.50.720">
    <property type="entry name" value="NAD(P)-binding Rossmann-like Domain"/>
    <property type="match status" value="1"/>
</dbReference>
<sequence>MTDNAYHCRRFEGQTAVVTGAAQGIGRATALRLAAEGARVIVADRAAPQADAVRDEIRAAGGQAEVVLADLETWAGAQQLAAGALAAYGHVDVLVNNVGGTIWARPYWEYAPEEIEKEVQRSLWPTLWTCRAVIPHMVERRSGAIVNVGSTATRGVFRVPYTASKGGIHAITVSLAYELAEFGVRVNCIAPGGTNVGQRAIPRTPTPPTERDQQWMKGVLDQTLQDTFIKRFATPDEQAAAICFLAAPEASYLTGYVLPVSGGTPI</sequence>
<dbReference type="InParanoid" id="A0A1B1YUE7"/>
<dbReference type="Proteomes" id="UP000092952">
    <property type="component" value="Chromosome"/>
</dbReference>
<dbReference type="PRINTS" id="PR00080">
    <property type="entry name" value="SDRFAMILY"/>
</dbReference>
<gene>
    <name evidence="3" type="ORF">PG2T_09665</name>
</gene>
<dbReference type="EMBL" id="CP014671">
    <property type="protein sequence ID" value="ANX04418.1"/>
    <property type="molecule type" value="Genomic_DNA"/>
</dbReference>
<evidence type="ECO:0000256" key="1">
    <source>
        <dbReference type="ARBA" id="ARBA00006484"/>
    </source>
</evidence>